<dbReference type="InterPro" id="IPR020846">
    <property type="entry name" value="MFS_dom"/>
</dbReference>
<dbReference type="Proteomes" id="UP000559809">
    <property type="component" value="Unassembled WGS sequence"/>
</dbReference>
<feature type="transmembrane region" description="Helical" evidence="7">
    <location>
        <begin position="258"/>
        <end position="277"/>
    </location>
</feature>
<comment type="subcellular location">
    <subcellularLocation>
        <location evidence="1">Cell membrane</location>
        <topology evidence="1">Multi-pass membrane protein</topology>
    </subcellularLocation>
</comment>
<dbReference type="EMBL" id="JACCEM010000007">
    <property type="protein sequence ID" value="NYT50423.1"/>
    <property type="molecule type" value="Genomic_DNA"/>
</dbReference>
<evidence type="ECO:0000256" key="1">
    <source>
        <dbReference type="ARBA" id="ARBA00004651"/>
    </source>
</evidence>
<dbReference type="Pfam" id="PF07690">
    <property type="entry name" value="MFS_1"/>
    <property type="match status" value="2"/>
</dbReference>
<dbReference type="PROSITE" id="PS50850">
    <property type="entry name" value="MFS"/>
    <property type="match status" value="1"/>
</dbReference>
<evidence type="ECO:0000256" key="2">
    <source>
        <dbReference type="ARBA" id="ARBA00022448"/>
    </source>
</evidence>
<keyword evidence="3" id="KW-1003">Cell membrane</keyword>
<dbReference type="SUPFAM" id="SSF103473">
    <property type="entry name" value="MFS general substrate transporter"/>
    <property type="match status" value="1"/>
</dbReference>
<dbReference type="PANTHER" id="PTHR23517">
    <property type="entry name" value="RESISTANCE PROTEIN MDTM, PUTATIVE-RELATED-RELATED"/>
    <property type="match status" value="1"/>
</dbReference>
<dbReference type="InterPro" id="IPR036259">
    <property type="entry name" value="MFS_trans_sf"/>
</dbReference>
<keyword evidence="6 7" id="KW-0472">Membrane</keyword>
<organism evidence="9 10">
    <name type="scientific">Parapusillimonas granuli</name>
    <dbReference type="NCBI Taxonomy" id="380911"/>
    <lineage>
        <taxon>Bacteria</taxon>
        <taxon>Pseudomonadati</taxon>
        <taxon>Pseudomonadota</taxon>
        <taxon>Betaproteobacteria</taxon>
        <taxon>Burkholderiales</taxon>
        <taxon>Alcaligenaceae</taxon>
        <taxon>Parapusillimonas</taxon>
    </lineage>
</organism>
<feature type="transmembrane region" description="Helical" evidence="7">
    <location>
        <begin position="289"/>
        <end position="305"/>
    </location>
</feature>
<keyword evidence="10" id="KW-1185">Reference proteome</keyword>
<proteinExistence type="predicted"/>
<evidence type="ECO:0000256" key="3">
    <source>
        <dbReference type="ARBA" id="ARBA00022475"/>
    </source>
</evidence>
<evidence type="ECO:0000313" key="9">
    <source>
        <dbReference type="EMBL" id="NYT50423.1"/>
    </source>
</evidence>
<keyword evidence="4 7" id="KW-0812">Transmembrane</keyword>
<name>A0A853G0N6_9BURK</name>
<dbReference type="InterPro" id="IPR050171">
    <property type="entry name" value="MFS_Transporters"/>
</dbReference>
<feature type="transmembrane region" description="Helical" evidence="7">
    <location>
        <begin position="380"/>
        <end position="398"/>
    </location>
</feature>
<dbReference type="AlphaFoldDB" id="A0A853G0N6"/>
<evidence type="ECO:0000256" key="7">
    <source>
        <dbReference type="SAM" id="Phobius"/>
    </source>
</evidence>
<evidence type="ECO:0000259" key="8">
    <source>
        <dbReference type="PROSITE" id="PS50850"/>
    </source>
</evidence>
<dbReference type="GO" id="GO:0022857">
    <property type="term" value="F:transmembrane transporter activity"/>
    <property type="evidence" value="ECO:0007669"/>
    <property type="project" value="InterPro"/>
</dbReference>
<evidence type="ECO:0000256" key="6">
    <source>
        <dbReference type="ARBA" id="ARBA00023136"/>
    </source>
</evidence>
<keyword evidence="2" id="KW-0813">Transport</keyword>
<reference evidence="9 10" key="1">
    <citation type="submission" date="2020-07" db="EMBL/GenBank/DDBJ databases">
        <title>Taxonomic revisions and descriptions of new bacterial species based on genomic comparisons in the high-G+C-content subgroup of the family Alcaligenaceae.</title>
        <authorList>
            <person name="Szabo A."/>
            <person name="Felfoldi T."/>
        </authorList>
    </citation>
    <scope>NUCLEOTIDE SEQUENCE [LARGE SCALE GENOMIC DNA]</scope>
    <source>
        <strain evidence="9 10">LMG 24012</strain>
    </source>
</reference>
<sequence length="404" mass="41361">MAASDPSFSLRKIAVAAFGPTALFGLAEGAIFPVIALSARDLGASVALSGLIVALIGVGSLLSNIPASILTARHGERRAMTAAAALMIVALLLCVLAGSAWVLAAGVFMIGISQSIFMLARQTYLTEAVPITMRARAMSTLGGAMRVGMFLGPFVGAGLMHFMGLPGAYVVAILASAAAGALSLGIPDLVVQAPQGKAGEAGEAGPAQQTSVRAQRIFRDHRGAFLTLGTGCMLLAAVRSCRQIIIPLWASHIGLDPATTALVYGAMGAIDMLLFYPSGYVMDRHGRRWVALPSMVIMGASLLLMPLSGSLIGFIIITLILGLGNGVGSGLIMTIGADASPRNGRTHFLGIWRFITDLGACGGPLVLSGVAAIATLGAGIASIGGLGLLAAVFFWRWLPGKAQQ</sequence>
<accession>A0A853G0N6</accession>
<evidence type="ECO:0000313" key="10">
    <source>
        <dbReference type="Proteomes" id="UP000559809"/>
    </source>
</evidence>
<comment type="caution">
    <text evidence="9">The sequence shown here is derived from an EMBL/GenBank/DDBJ whole genome shotgun (WGS) entry which is preliminary data.</text>
</comment>
<keyword evidence="5 7" id="KW-1133">Transmembrane helix</keyword>
<feature type="transmembrane region" description="Helical" evidence="7">
    <location>
        <begin position="354"/>
        <end position="374"/>
    </location>
</feature>
<dbReference type="GO" id="GO:0005886">
    <property type="term" value="C:plasma membrane"/>
    <property type="evidence" value="ECO:0007669"/>
    <property type="project" value="UniProtKB-SubCell"/>
</dbReference>
<dbReference type="InterPro" id="IPR011701">
    <property type="entry name" value="MFS"/>
</dbReference>
<feature type="transmembrane region" description="Helical" evidence="7">
    <location>
        <begin position="141"/>
        <end position="162"/>
    </location>
</feature>
<dbReference type="Gene3D" id="1.20.1250.20">
    <property type="entry name" value="MFS general substrate transporter like domains"/>
    <property type="match status" value="2"/>
</dbReference>
<evidence type="ECO:0000256" key="5">
    <source>
        <dbReference type="ARBA" id="ARBA00022989"/>
    </source>
</evidence>
<gene>
    <name evidence="9" type="ORF">H0A72_13980</name>
</gene>
<protein>
    <submittedName>
        <fullName evidence="9">MFS transporter</fullName>
    </submittedName>
</protein>
<evidence type="ECO:0000256" key="4">
    <source>
        <dbReference type="ARBA" id="ARBA00022692"/>
    </source>
</evidence>
<feature type="domain" description="Major facilitator superfamily (MFS) profile" evidence="8">
    <location>
        <begin position="13"/>
        <end position="402"/>
    </location>
</feature>
<dbReference type="RefSeq" id="WP_180156347.1">
    <property type="nucleotide sequence ID" value="NZ_JACCEM010000007.1"/>
</dbReference>
<feature type="transmembrane region" description="Helical" evidence="7">
    <location>
        <begin position="311"/>
        <end position="333"/>
    </location>
</feature>
<feature type="transmembrane region" description="Helical" evidence="7">
    <location>
        <begin position="223"/>
        <end position="246"/>
    </location>
</feature>
<feature type="transmembrane region" description="Helical" evidence="7">
    <location>
        <begin position="45"/>
        <end position="67"/>
    </location>
</feature>
<dbReference type="PANTHER" id="PTHR23517:SF3">
    <property type="entry name" value="INTEGRAL MEMBRANE TRANSPORT PROTEIN"/>
    <property type="match status" value="1"/>
</dbReference>
<dbReference type="CDD" id="cd17325">
    <property type="entry name" value="MFS_MdtG_SLC18_like"/>
    <property type="match status" value="1"/>
</dbReference>